<dbReference type="AlphaFoldDB" id="B9BIZ1"/>
<evidence type="ECO:0000313" key="1">
    <source>
        <dbReference type="EMBL" id="EEE09674.1"/>
    </source>
</evidence>
<proteinExistence type="predicted"/>
<comment type="caution">
    <text evidence="1">The sequence shown here is derived from an EMBL/GenBank/DDBJ whole genome shotgun (WGS) entry which is preliminary data.</text>
</comment>
<accession>B9BIZ1</accession>
<reference evidence="1 2" key="1">
    <citation type="journal article" date="2012" name="J. Bacteriol.">
        <title>Draft Genome Sequence Determination for Cystic Fibrosis and Chronic Granulomatous Disease Burkholderia multivorans Isolates.</title>
        <authorList>
            <person name="Varga J.J."/>
            <person name="Losada L."/>
            <person name="Zelazny A.M."/>
            <person name="Brinkac L."/>
            <person name="Harkins D."/>
            <person name="Radune D."/>
            <person name="Hostetler J."/>
            <person name="Sampaio E.P."/>
            <person name="Ronning C.M."/>
            <person name="Nierman W.C."/>
            <person name="Greenberg D.E."/>
            <person name="Holland S.M."/>
            <person name="Goldberg J.B."/>
        </authorList>
    </citation>
    <scope>NUCLEOTIDE SEQUENCE [LARGE SCALE GENOMIC DNA]</scope>
    <source>
        <strain evidence="1 2">CGD2</strain>
    </source>
</reference>
<gene>
    <name evidence="1" type="ORF">BURMUCGD2_5047</name>
</gene>
<protein>
    <submittedName>
        <fullName evidence="1">Uncharacterized protein</fullName>
    </submittedName>
</protein>
<organism evidence="1 2">
    <name type="scientific">Burkholderia multivorans CGD2</name>
    <dbReference type="NCBI Taxonomy" id="513052"/>
    <lineage>
        <taxon>Bacteria</taxon>
        <taxon>Pseudomonadati</taxon>
        <taxon>Pseudomonadota</taxon>
        <taxon>Betaproteobacteria</taxon>
        <taxon>Burkholderiales</taxon>
        <taxon>Burkholderiaceae</taxon>
        <taxon>Burkholderia</taxon>
        <taxon>Burkholderia cepacia complex</taxon>
    </lineage>
</organism>
<evidence type="ECO:0000313" key="2">
    <source>
        <dbReference type="Proteomes" id="UP000004535"/>
    </source>
</evidence>
<sequence length="54" mass="5663">MLASSAIEQSLVSFGLAMPGANALVNANHRGMPVCPSITISYSLATGYRPVLRQ</sequence>
<dbReference type="EMBL" id="ACFC01000001">
    <property type="protein sequence ID" value="EEE09674.1"/>
    <property type="molecule type" value="Genomic_DNA"/>
</dbReference>
<name>B9BIZ1_9BURK</name>
<dbReference type="Proteomes" id="UP000004535">
    <property type="component" value="Unassembled WGS sequence"/>
</dbReference>